<gene>
    <name evidence="5" type="ORF">GCM10009765_29890</name>
</gene>
<dbReference type="PROSITE" id="PS00061">
    <property type="entry name" value="ADH_SHORT"/>
    <property type="match status" value="1"/>
</dbReference>
<evidence type="ECO:0000256" key="3">
    <source>
        <dbReference type="ARBA" id="ARBA00023027"/>
    </source>
</evidence>
<evidence type="ECO:0000313" key="5">
    <source>
        <dbReference type="EMBL" id="GAA1678645.1"/>
    </source>
</evidence>
<comment type="caution">
    <text evidence="5">The sequence shown here is derived from an EMBL/GenBank/DDBJ whole genome shotgun (WGS) entry which is preliminary data.</text>
</comment>
<dbReference type="NCBIfam" id="NF009467">
    <property type="entry name" value="PRK12826.1-3"/>
    <property type="match status" value="1"/>
</dbReference>
<name>A0ABN2GZ86_9ACTN</name>
<dbReference type="InterPro" id="IPR020904">
    <property type="entry name" value="Sc_DH/Rdtase_CS"/>
</dbReference>
<dbReference type="PANTHER" id="PTHR24321:SF8">
    <property type="entry name" value="ESTRADIOL 17-BETA-DEHYDROGENASE 8-RELATED"/>
    <property type="match status" value="1"/>
</dbReference>
<keyword evidence="3" id="KW-0520">NAD</keyword>
<sequence>MAELDGKVALITGAARGQGRSHALKLASQGADIVAVDFCGSVPSLGYAMAGKEDLDETVAAVEELGRRVVPAVVDVRDAKALADAVADAVGMLGRLDIAVANAGVAGVWEWDTITPEVWRDVIDINLTGVWNTCVAAAPHLIAAGGGSMIIISSTAGLKGQPFLAPYVAAKTGIVGLARCLANEWAEHRIRVNTIHPAGVQTGMSAAFANLQPMIDRHPALGPIFSNTLDVEVVETSDVSAAVAYLASDDARYVTGTELKVDAGNTIR</sequence>
<dbReference type="Gene3D" id="3.40.50.720">
    <property type="entry name" value="NAD(P)-binding Rossmann-like Domain"/>
    <property type="match status" value="1"/>
</dbReference>
<dbReference type="PRINTS" id="PR00080">
    <property type="entry name" value="SDRFAMILY"/>
</dbReference>
<accession>A0ABN2GZ86</accession>
<dbReference type="CDD" id="cd05233">
    <property type="entry name" value="SDR_c"/>
    <property type="match status" value="1"/>
</dbReference>
<dbReference type="PANTHER" id="PTHR24321">
    <property type="entry name" value="DEHYDROGENASES, SHORT CHAIN"/>
    <property type="match status" value="1"/>
</dbReference>
<dbReference type="Proteomes" id="UP001500618">
    <property type="component" value="Unassembled WGS sequence"/>
</dbReference>
<keyword evidence="2" id="KW-0560">Oxidoreductase</keyword>
<dbReference type="EMBL" id="BAAANY010000009">
    <property type="protein sequence ID" value="GAA1678645.1"/>
    <property type="molecule type" value="Genomic_DNA"/>
</dbReference>
<evidence type="ECO:0000256" key="1">
    <source>
        <dbReference type="ARBA" id="ARBA00006484"/>
    </source>
</evidence>
<dbReference type="PRINTS" id="PR00081">
    <property type="entry name" value="GDHRDH"/>
</dbReference>
<evidence type="ECO:0000313" key="6">
    <source>
        <dbReference type="Proteomes" id="UP001500618"/>
    </source>
</evidence>
<protein>
    <submittedName>
        <fullName evidence="5">Mycofactocin-coupled SDR family oxidoreductase</fullName>
    </submittedName>
</protein>
<evidence type="ECO:0000256" key="4">
    <source>
        <dbReference type="RuleBase" id="RU000363"/>
    </source>
</evidence>
<dbReference type="RefSeq" id="WP_344310741.1">
    <property type="nucleotide sequence ID" value="NZ_BAAANY010000009.1"/>
</dbReference>
<organism evidence="5 6">
    <name type="scientific">Fodinicola feengrottensis</name>
    <dbReference type="NCBI Taxonomy" id="435914"/>
    <lineage>
        <taxon>Bacteria</taxon>
        <taxon>Bacillati</taxon>
        <taxon>Actinomycetota</taxon>
        <taxon>Actinomycetes</taxon>
        <taxon>Mycobacteriales</taxon>
        <taxon>Fodinicola</taxon>
    </lineage>
</organism>
<dbReference type="Pfam" id="PF00106">
    <property type="entry name" value="adh_short"/>
    <property type="match status" value="1"/>
</dbReference>
<dbReference type="InterPro" id="IPR036291">
    <property type="entry name" value="NAD(P)-bd_dom_sf"/>
</dbReference>
<dbReference type="InterPro" id="IPR023985">
    <property type="entry name" value="SDR_subfam_1"/>
</dbReference>
<proteinExistence type="inferred from homology"/>
<dbReference type="SUPFAM" id="SSF51735">
    <property type="entry name" value="NAD(P)-binding Rossmann-fold domains"/>
    <property type="match status" value="1"/>
</dbReference>
<evidence type="ECO:0000256" key="2">
    <source>
        <dbReference type="ARBA" id="ARBA00023002"/>
    </source>
</evidence>
<dbReference type="NCBIfam" id="TIGR03971">
    <property type="entry name" value="SDR_subfam_1"/>
    <property type="match status" value="1"/>
</dbReference>
<reference evidence="5 6" key="1">
    <citation type="journal article" date="2019" name="Int. J. Syst. Evol. Microbiol.">
        <title>The Global Catalogue of Microorganisms (GCM) 10K type strain sequencing project: providing services to taxonomists for standard genome sequencing and annotation.</title>
        <authorList>
            <consortium name="The Broad Institute Genomics Platform"/>
            <consortium name="The Broad Institute Genome Sequencing Center for Infectious Disease"/>
            <person name="Wu L."/>
            <person name="Ma J."/>
        </authorList>
    </citation>
    <scope>NUCLEOTIDE SEQUENCE [LARGE SCALE GENOMIC DNA]</scope>
    <source>
        <strain evidence="5 6">JCM 14718</strain>
    </source>
</reference>
<dbReference type="InterPro" id="IPR002347">
    <property type="entry name" value="SDR_fam"/>
</dbReference>
<keyword evidence="6" id="KW-1185">Reference proteome</keyword>
<comment type="similarity">
    <text evidence="1 4">Belongs to the short-chain dehydrogenases/reductases (SDR) family.</text>
</comment>